<reference evidence="4" key="1">
    <citation type="submission" date="2023-08" db="EMBL/GenBank/DDBJ databases">
        <title>Black Yeasts Isolated from many extreme environments.</title>
        <authorList>
            <person name="Coleine C."/>
            <person name="Stajich J.E."/>
            <person name="Selbmann L."/>
        </authorList>
    </citation>
    <scope>NUCLEOTIDE SEQUENCE</scope>
    <source>
        <strain evidence="4">CCFEE 5810</strain>
    </source>
</reference>
<protein>
    <recommendedName>
        <fullName evidence="3">Glucose-methanol-choline oxidoreductase N-terminal domain-containing protein</fullName>
    </recommendedName>
</protein>
<keyword evidence="2" id="KW-0732">Signal</keyword>
<dbReference type="InterPro" id="IPR000172">
    <property type="entry name" value="GMC_OxRdtase_N"/>
</dbReference>
<dbReference type="InterPro" id="IPR007867">
    <property type="entry name" value="GMC_OxRtase_C"/>
</dbReference>
<evidence type="ECO:0000313" key="5">
    <source>
        <dbReference type="Proteomes" id="UP001310594"/>
    </source>
</evidence>
<feature type="chain" id="PRO_5042916119" description="Glucose-methanol-choline oxidoreductase N-terminal domain-containing protein" evidence="2">
    <location>
        <begin position="20"/>
        <end position="668"/>
    </location>
</feature>
<feature type="signal peptide" evidence="2">
    <location>
        <begin position="1"/>
        <end position="19"/>
    </location>
</feature>
<dbReference type="PANTHER" id="PTHR11552">
    <property type="entry name" value="GLUCOSE-METHANOL-CHOLINE GMC OXIDOREDUCTASE"/>
    <property type="match status" value="1"/>
</dbReference>
<dbReference type="AlphaFoldDB" id="A0AAN7ZRF4"/>
<proteinExistence type="inferred from homology"/>
<dbReference type="Gene3D" id="3.30.560.10">
    <property type="entry name" value="Glucose Oxidase, domain 3"/>
    <property type="match status" value="1"/>
</dbReference>
<gene>
    <name evidence="4" type="ORF">LTR97_010478</name>
</gene>
<comment type="caution">
    <text evidence="4">The sequence shown here is derived from an EMBL/GenBank/DDBJ whole genome shotgun (WGS) entry which is preliminary data.</text>
</comment>
<dbReference type="InterPro" id="IPR036188">
    <property type="entry name" value="FAD/NAD-bd_sf"/>
</dbReference>
<accession>A0AAN7ZRF4</accession>
<dbReference type="EMBL" id="JAVRQU010000018">
    <property type="protein sequence ID" value="KAK5693002.1"/>
    <property type="molecule type" value="Genomic_DNA"/>
</dbReference>
<sequence>MAWLIILTAIFHLSPTVWSAPAAAHDPPYPNDETYDYIVIGSGPGGGPLAANLAKANYSVLLLEAGSDGGNDLNETIAVWYPFAPYDINLRWDFFVKHYSDEALNDQYEHLTWKTSDGSFYVGLDPPANATKLGVYYPRSGTLGGCSTHNALAAALPSDRDWDVIADITGDETWRAQNMRQYFEKLEKNHYLPPGTPEHGFDGFLDVSLNDPEALRSQPNVMTVLQAAANARGQGGTHVAQLTQNDLNNNDPDRDQQTGIWGLPAHKMPTGRRSSARNAVVDVLNATKADGGRRYNLTLELNALATRIMFSTRDRYSPDHHLREHPERPRAIGVEYMHGKSLYSADPRHNASTNGTMRHAYARREVIVSGGTFNTPQLLKLSGIGPAAELAKFGIRLFVDLPGVGTNLQDNYETGIIMQASQNFTSTSSAICTYGHGPDPCLDLWYNGTGPYTVTSLDALMHKTSHATYGERDLFMWGLTNGFRGFWPAETVNKMPMDPPNTFDFSIIKMHPHVDARSKGTVGLRSGDPRDTPEINFRYFEPEGSDADLAAMVEGVEFGRRIYSSVAAPLGPFKESFPCDGGTIGCDTASRIKTQAWSHHATSSCSIGADEDSMAVLDSRFRVRGVEGLRVVDASVFPKIPGGFPVVPIFMVSEKAAQVILDDAEGWR</sequence>
<comment type="similarity">
    <text evidence="1">Belongs to the GMC oxidoreductase family.</text>
</comment>
<dbReference type="InterPro" id="IPR012132">
    <property type="entry name" value="GMC_OxRdtase"/>
</dbReference>
<dbReference type="Gene3D" id="3.50.50.60">
    <property type="entry name" value="FAD/NAD(P)-binding domain"/>
    <property type="match status" value="1"/>
</dbReference>
<evidence type="ECO:0000313" key="4">
    <source>
        <dbReference type="EMBL" id="KAK5693002.1"/>
    </source>
</evidence>
<dbReference type="PIRSF" id="PIRSF000137">
    <property type="entry name" value="Alcohol_oxidase"/>
    <property type="match status" value="1"/>
</dbReference>
<evidence type="ECO:0000256" key="2">
    <source>
        <dbReference type="SAM" id="SignalP"/>
    </source>
</evidence>
<name>A0AAN7ZRF4_9PEZI</name>
<dbReference type="Proteomes" id="UP001310594">
    <property type="component" value="Unassembled WGS sequence"/>
</dbReference>
<dbReference type="GO" id="GO:0050660">
    <property type="term" value="F:flavin adenine dinucleotide binding"/>
    <property type="evidence" value="ECO:0007669"/>
    <property type="project" value="InterPro"/>
</dbReference>
<dbReference type="SUPFAM" id="SSF54373">
    <property type="entry name" value="FAD-linked reductases, C-terminal domain"/>
    <property type="match status" value="1"/>
</dbReference>
<dbReference type="PROSITE" id="PS00624">
    <property type="entry name" value="GMC_OXRED_2"/>
    <property type="match status" value="1"/>
</dbReference>
<dbReference type="SUPFAM" id="SSF51905">
    <property type="entry name" value="FAD/NAD(P)-binding domain"/>
    <property type="match status" value="1"/>
</dbReference>
<organism evidence="4 5">
    <name type="scientific">Elasticomyces elasticus</name>
    <dbReference type="NCBI Taxonomy" id="574655"/>
    <lineage>
        <taxon>Eukaryota</taxon>
        <taxon>Fungi</taxon>
        <taxon>Dikarya</taxon>
        <taxon>Ascomycota</taxon>
        <taxon>Pezizomycotina</taxon>
        <taxon>Dothideomycetes</taxon>
        <taxon>Dothideomycetidae</taxon>
        <taxon>Mycosphaerellales</taxon>
        <taxon>Teratosphaeriaceae</taxon>
        <taxon>Elasticomyces</taxon>
    </lineage>
</organism>
<dbReference type="Pfam" id="PF05199">
    <property type="entry name" value="GMC_oxred_C"/>
    <property type="match status" value="1"/>
</dbReference>
<dbReference type="GO" id="GO:0016614">
    <property type="term" value="F:oxidoreductase activity, acting on CH-OH group of donors"/>
    <property type="evidence" value="ECO:0007669"/>
    <property type="project" value="InterPro"/>
</dbReference>
<dbReference type="Pfam" id="PF00732">
    <property type="entry name" value="GMC_oxred_N"/>
    <property type="match status" value="1"/>
</dbReference>
<evidence type="ECO:0000256" key="1">
    <source>
        <dbReference type="ARBA" id="ARBA00010790"/>
    </source>
</evidence>
<dbReference type="PANTHER" id="PTHR11552:SF80">
    <property type="entry name" value="GMC OXIDOREDUCTASE"/>
    <property type="match status" value="1"/>
</dbReference>
<evidence type="ECO:0000259" key="3">
    <source>
        <dbReference type="PROSITE" id="PS00624"/>
    </source>
</evidence>
<feature type="domain" description="Glucose-methanol-choline oxidoreductase N-terminal" evidence="3">
    <location>
        <begin position="371"/>
        <end position="385"/>
    </location>
</feature>